<keyword evidence="2" id="KW-1185">Reference proteome</keyword>
<proteinExistence type="predicted"/>
<dbReference type="Proteomes" id="UP000822688">
    <property type="component" value="Chromosome 5"/>
</dbReference>
<gene>
    <name evidence="1" type="ORF">KC19_5G097700</name>
</gene>
<sequence>MLVMAAFKPVLRINCVQLCKSGTRIEPPGHHEREA</sequence>
<protein>
    <submittedName>
        <fullName evidence="1">Uncharacterized protein</fullName>
    </submittedName>
</protein>
<dbReference type="EMBL" id="CM026425">
    <property type="protein sequence ID" value="KAG0576666.1"/>
    <property type="molecule type" value="Genomic_DNA"/>
</dbReference>
<evidence type="ECO:0000313" key="2">
    <source>
        <dbReference type="Proteomes" id="UP000822688"/>
    </source>
</evidence>
<name>A0A8T0I0J7_CERPU</name>
<comment type="caution">
    <text evidence="1">The sequence shown here is derived from an EMBL/GenBank/DDBJ whole genome shotgun (WGS) entry which is preliminary data.</text>
</comment>
<evidence type="ECO:0000313" key="1">
    <source>
        <dbReference type="EMBL" id="KAG0576666.1"/>
    </source>
</evidence>
<organism evidence="1 2">
    <name type="scientific">Ceratodon purpureus</name>
    <name type="common">Fire moss</name>
    <name type="synonym">Dicranum purpureum</name>
    <dbReference type="NCBI Taxonomy" id="3225"/>
    <lineage>
        <taxon>Eukaryota</taxon>
        <taxon>Viridiplantae</taxon>
        <taxon>Streptophyta</taxon>
        <taxon>Embryophyta</taxon>
        <taxon>Bryophyta</taxon>
        <taxon>Bryophytina</taxon>
        <taxon>Bryopsida</taxon>
        <taxon>Dicranidae</taxon>
        <taxon>Pseudoditrichales</taxon>
        <taxon>Ditrichaceae</taxon>
        <taxon>Ceratodon</taxon>
    </lineage>
</organism>
<reference evidence="1" key="1">
    <citation type="submission" date="2020-06" db="EMBL/GenBank/DDBJ databases">
        <title>WGS assembly of Ceratodon purpureus strain R40.</title>
        <authorList>
            <person name="Carey S.B."/>
            <person name="Jenkins J."/>
            <person name="Shu S."/>
            <person name="Lovell J.T."/>
            <person name="Sreedasyam A."/>
            <person name="Maumus F."/>
            <person name="Tiley G.P."/>
            <person name="Fernandez-Pozo N."/>
            <person name="Barry K."/>
            <person name="Chen C."/>
            <person name="Wang M."/>
            <person name="Lipzen A."/>
            <person name="Daum C."/>
            <person name="Saski C.A."/>
            <person name="Payton A.C."/>
            <person name="Mcbreen J.C."/>
            <person name="Conrad R.E."/>
            <person name="Kollar L.M."/>
            <person name="Olsson S."/>
            <person name="Huttunen S."/>
            <person name="Landis J.B."/>
            <person name="Wickett N.J."/>
            <person name="Johnson M.G."/>
            <person name="Rensing S.A."/>
            <person name="Grimwood J."/>
            <person name="Schmutz J."/>
            <person name="Mcdaniel S.F."/>
        </authorList>
    </citation>
    <scope>NUCLEOTIDE SEQUENCE</scope>
    <source>
        <strain evidence="1">R40</strain>
    </source>
</reference>
<accession>A0A8T0I0J7</accession>
<dbReference type="AlphaFoldDB" id="A0A8T0I0J7"/>